<dbReference type="Proteomes" id="UP000507222">
    <property type="component" value="Unassembled WGS sequence"/>
</dbReference>
<reference evidence="1 3" key="2">
    <citation type="submission" date="2020-05" db="EMBL/GenBank/DDBJ databases">
        <authorList>
            <person name="Campoy J."/>
            <person name="Schneeberger K."/>
            <person name="Spophaly S."/>
        </authorList>
    </citation>
    <scope>NUCLEOTIDE SEQUENCE [LARGE SCALE GENOMIC DNA]</scope>
    <source>
        <strain evidence="1">PruArmRojPasFocal</strain>
    </source>
</reference>
<reference evidence="4" key="1">
    <citation type="journal article" date="2020" name="Genome Biol.">
        <title>Gamete binning: chromosome-level and haplotype-resolved genome assembly enabled by high-throughput single-cell sequencing of gamete genomes.</title>
        <authorList>
            <person name="Campoy J.A."/>
            <person name="Sun H."/>
            <person name="Goel M."/>
            <person name="Jiao W.-B."/>
            <person name="Folz-Donahue K."/>
            <person name="Wang N."/>
            <person name="Rubio M."/>
            <person name="Liu C."/>
            <person name="Kukat C."/>
            <person name="Ruiz D."/>
            <person name="Huettel B."/>
            <person name="Schneeberger K."/>
        </authorList>
    </citation>
    <scope>NUCLEOTIDE SEQUENCE [LARGE SCALE GENOMIC DNA]</scope>
    <source>
        <strain evidence="4">cv. Rojo Pasion</strain>
    </source>
</reference>
<sequence>MEKLGQIDRKWRRSARHDLATFPSCIGLRNADVAAILEEEKREGIKLEEALALAIQHGF</sequence>
<name>A0A6J5UW94_PRUAR</name>
<protein>
    <submittedName>
        <fullName evidence="1">Uncharacterized protein</fullName>
    </submittedName>
</protein>
<organism evidence="1 3">
    <name type="scientific">Prunus armeniaca</name>
    <name type="common">Apricot</name>
    <name type="synonym">Armeniaca vulgaris</name>
    <dbReference type="NCBI Taxonomy" id="36596"/>
    <lineage>
        <taxon>Eukaryota</taxon>
        <taxon>Viridiplantae</taxon>
        <taxon>Streptophyta</taxon>
        <taxon>Embryophyta</taxon>
        <taxon>Tracheophyta</taxon>
        <taxon>Spermatophyta</taxon>
        <taxon>Magnoliopsida</taxon>
        <taxon>eudicotyledons</taxon>
        <taxon>Gunneridae</taxon>
        <taxon>Pentapetalae</taxon>
        <taxon>rosids</taxon>
        <taxon>fabids</taxon>
        <taxon>Rosales</taxon>
        <taxon>Rosaceae</taxon>
        <taxon>Amygdaloideae</taxon>
        <taxon>Amygdaleae</taxon>
        <taxon>Prunus</taxon>
    </lineage>
</organism>
<dbReference type="AlphaFoldDB" id="A0A6J5UW94"/>
<gene>
    <name evidence="1" type="ORF">CURHAP_LOCUS33101</name>
    <name evidence="2" type="ORF">ORAREDHAP_LOCUS32663</name>
</gene>
<accession>A0A6J5UW94</accession>
<proteinExistence type="predicted"/>
<keyword evidence="4" id="KW-1185">Reference proteome</keyword>
<evidence type="ECO:0000313" key="1">
    <source>
        <dbReference type="EMBL" id="CAB4280282.1"/>
    </source>
</evidence>
<evidence type="ECO:0000313" key="2">
    <source>
        <dbReference type="EMBL" id="CAB4310696.1"/>
    </source>
</evidence>
<evidence type="ECO:0000313" key="4">
    <source>
        <dbReference type="Proteomes" id="UP000507245"/>
    </source>
</evidence>
<dbReference type="Proteomes" id="UP000507245">
    <property type="component" value="Unassembled WGS sequence"/>
</dbReference>
<dbReference type="EMBL" id="CAEKKB010000005">
    <property type="protein sequence ID" value="CAB4310696.1"/>
    <property type="molecule type" value="Genomic_DNA"/>
</dbReference>
<dbReference type="EMBL" id="CAEKDK010000005">
    <property type="protein sequence ID" value="CAB4280282.1"/>
    <property type="molecule type" value="Genomic_DNA"/>
</dbReference>
<evidence type="ECO:0000313" key="3">
    <source>
        <dbReference type="Proteomes" id="UP000507222"/>
    </source>
</evidence>